<name>A0A7J5TYG7_9BACT</name>
<comment type="caution">
    <text evidence="1">The sequence shown here is derived from an EMBL/GenBank/DDBJ whole genome shotgun (WGS) entry which is preliminary data.</text>
</comment>
<protein>
    <submittedName>
        <fullName evidence="1">Uncharacterized protein</fullName>
    </submittedName>
</protein>
<evidence type="ECO:0000313" key="2">
    <source>
        <dbReference type="Proteomes" id="UP000488299"/>
    </source>
</evidence>
<dbReference type="Proteomes" id="UP000488299">
    <property type="component" value="Unassembled WGS sequence"/>
</dbReference>
<proteinExistence type="predicted"/>
<gene>
    <name evidence="1" type="ORF">F5984_13085</name>
</gene>
<sequence>MKFFLPAASDEEQAERVYGQIKEFVRSQGHQISDARIYSITFNRNGRTETDTVGEIAPSNGEHVVAIFNAKDLYLVCTYSRGVAMGGPMLTGAYQIQQLVLFDSPEPEAAPHNGSQ</sequence>
<reference evidence="1 2" key="1">
    <citation type="submission" date="2019-10" db="EMBL/GenBank/DDBJ databases">
        <title>Rudanella paleaurantiibacter sp. nov., isolated from sludge.</title>
        <authorList>
            <person name="Xu S.Q."/>
        </authorList>
    </citation>
    <scope>NUCLEOTIDE SEQUENCE [LARGE SCALE GENOMIC DNA]</scope>
    <source>
        <strain evidence="1 2">HX-22-17</strain>
    </source>
</reference>
<dbReference type="AlphaFoldDB" id="A0A7J5TYG7"/>
<dbReference type="RefSeq" id="WP_152124718.1">
    <property type="nucleotide sequence ID" value="NZ_WELI01000005.1"/>
</dbReference>
<dbReference type="EMBL" id="WELI01000005">
    <property type="protein sequence ID" value="KAB7730111.1"/>
    <property type="molecule type" value="Genomic_DNA"/>
</dbReference>
<evidence type="ECO:0000313" key="1">
    <source>
        <dbReference type="EMBL" id="KAB7730111.1"/>
    </source>
</evidence>
<accession>A0A7J5TYG7</accession>
<keyword evidence="2" id="KW-1185">Reference proteome</keyword>
<organism evidence="1 2">
    <name type="scientific">Rudanella paleaurantiibacter</name>
    <dbReference type="NCBI Taxonomy" id="2614655"/>
    <lineage>
        <taxon>Bacteria</taxon>
        <taxon>Pseudomonadati</taxon>
        <taxon>Bacteroidota</taxon>
        <taxon>Cytophagia</taxon>
        <taxon>Cytophagales</taxon>
        <taxon>Cytophagaceae</taxon>
        <taxon>Rudanella</taxon>
    </lineage>
</organism>